<dbReference type="OrthoDB" id="10182228at2759"/>
<dbReference type="Proteomes" id="UP000001554">
    <property type="component" value="Chromosome 18"/>
</dbReference>
<feature type="transmembrane region" description="Helical" evidence="2">
    <location>
        <begin position="20"/>
        <end position="45"/>
    </location>
</feature>
<proteinExistence type="predicted"/>
<evidence type="ECO:0000256" key="1">
    <source>
        <dbReference type="SAM" id="MobiDB-lite"/>
    </source>
</evidence>
<name>A0A9J7HLD0_BRAFL</name>
<keyword evidence="2" id="KW-0812">Transmembrane</keyword>
<dbReference type="OMA" id="THDEMPL"/>
<feature type="region of interest" description="Disordered" evidence="1">
    <location>
        <begin position="98"/>
        <end position="121"/>
    </location>
</feature>
<reference evidence="4" key="2">
    <citation type="submission" date="2025-08" db="UniProtKB">
        <authorList>
            <consortium name="RefSeq"/>
        </authorList>
    </citation>
    <scope>IDENTIFICATION</scope>
    <source>
        <strain evidence="4">S238N-H82</strain>
        <tissue evidence="4">Testes</tissue>
    </source>
</reference>
<protein>
    <submittedName>
        <fullName evidence="4">Uncharacterized protein LOC118405837</fullName>
    </submittedName>
</protein>
<evidence type="ECO:0000313" key="4">
    <source>
        <dbReference type="RefSeq" id="XP_035661531.1"/>
    </source>
</evidence>
<sequence>MTQPGFYMGDRCEFYASQPLVIGLGAGVGGLLLIIIITLSICLCCRRKREQHEFEGAPLPDNAYWTLYDTMSVTNKTEDTHDEMPLHSVANKREVRFDDSSGQEKNIASTSTANHLTNPDKGHVKYQVSSYAAPTWERPTTTNHSFLHGDLRTSSDEENPVNGSNPGVRNVPIGQEYKLPRATVTTSTSYW</sequence>
<keyword evidence="2" id="KW-1133">Transmembrane helix</keyword>
<evidence type="ECO:0000313" key="3">
    <source>
        <dbReference type="Proteomes" id="UP000001554"/>
    </source>
</evidence>
<keyword evidence="2" id="KW-0472">Membrane</keyword>
<evidence type="ECO:0000256" key="2">
    <source>
        <dbReference type="SAM" id="Phobius"/>
    </source>
</evidence>
<dbReference type="RefSeq" id="XP_035661531.1">
    <property type="nucleotide sequence ID" value="XM_035805638.1"/>
</dbReference>
<keyword evidence="3" id="KW-1185">Reference proteome</keyword>
<dbReference type="AlphaFoldDB" id="A0A9J7HLD0"/>
<accession>A0A9J7HLD0</accession>
<dbReference type="GeneID" id="118405837"/>
<gene>
    <name evidence="4" type="primary">LOC118405837</name>
</gene>
<dbReference type="KEGG" id="bfo:118405837"/>
<organism evidence="3 4">
    <name type="scientific">Branchiostoma floridae</name>
    <name type="common">Florida lancelet</name>
    <name type="synonym">Amphioxus</name>
    <dbReference type="NCBI Taxonomy" id="7739"/>
    <lineage>
        <taxon>Eukaryota</taxon>
        <taxon>Metazoa</taxon>
        <taxon>Chordata</taxon>
        <taxon>Cephalochordata</taxon>
        <taxon>Leptocardii</taxon>
        <taxon>Amphioxiformes</taxon>
        <taxon>Branchiostomatidae</taxon>
        <taxon>Branchiostoma</taxon>
    </lineage>
</organism>
<feature type="region of interest" description="Disordered" evidence="1">
    <location>
        <begin position="137"/>
        <end position="174"/>
    </location>
</feature>
<reference evidence="3" key="1">
    <citation type="journal article" date="2020" name="Nat. Ecol. Evol.">
        <title>Deeply conserved synteny resolves early events in vertebrate evolution.</title>
        <authorList>
            <person name="Simakov O."/>
            <person name="Marletaz F."/>
            <person name="Yue J.X."/>
            <person name="O'Connell B."/>
            <person name="Jenkins J."/>
            <person name="Brandt A."/>
            <person name="Calef R."/>
            <person name="Tung C.H."/>
            <person name="Huang T.K."/>
            <person name="Schmutz J."/>
            <person name="Satoh N."/>
            <person name="Yu J.K."/>
            <person name="Putnam N.H."/>
            <person name="Green R.E."/>
            <person name="Rokhsar D.S."/>
        </authorList>
    </citation>
    <scope>NUCLEOTIDE SEQUENCE [LARGE SCALE GENOMIC DNA]</scope>
    <source>
        <strain evidence="3">S238N-H82</strain>
    </source>
</reference>
<feature type="compositionally biased region" description="Polar residues" evidence="1">
    <location>
        <begin position="103"/>
        <end position="117"/>
    </location>
</feature>